<gene>
    <name evidence="4" type="ORF">FALBO_14391</name>
</gene>
<keyword evidence="1" id="KW-0521">NADP</keyword>
<evidence type="ECO:0000313" key="4">
    <source>
        <dbReference type="EMBL" id="KAF4458863.1"/>
    </source>
</evidence>
<reference evidence="4 5" key="1">
    <citation type="submission" date="2020-01" db="EMBL/GenBank/DDBJ databases">
        <title>Identification and distribution of gene clusters putatively required for synthesis of sphingolipid metabolism inhibitors in phylogenetically diverse species of the filamentous fungus Fusarium.</title>
        <authorList>
            <person name="Kim H.-S."/>
            <person name="Busman M."/>
            <person name="Brown D.W."/>
            <person name="Divon H."/>
            <person name="Uhlig S."/>
            <person name="Proctor R.H."/>
        </authorList>
    </citation>
    <scope>NUCLEOTIDE SEQUENCE [LARGE SCALE GENOMIC DNA]</scope>
    <source>
        <strain evidence="4 5">NRRL 20459</strain>
    </source>
</reference>
<dbReference type="PANTHER" id="PTHR47706:SF7">
    <property type="entry name" value="CIPA-LIKE, PUTATIVE (AFU_ORTHOLOGUE AFUA_1G01630)-RELATED"/>
    <property type="match status" value="1"/>
</dbReference>
<accession>A0A8H4L0J5</accession>
<evidence type="ECO:0000259" key="3">
    <source>
        <dbReference type="Pfam" id="PF05368"/>
    </source>
</evidence>
<dbReference type="AlphaFoldDB" id="A0A8H4L0J5"/>
<dbReference type="EMBL" id="JAADYS010002329">
    <property type="protein sequence ID" value="KAF4458863.1"/>
    <property type="molecule type" value="Genomic_DNA"/>
</dbReference>
<name>A0A8H4L0J5_9HYPO</name>
<dbReference type="Gene3D" id="3.40.50.720">
    <property type="entry name" value="NAD(P)-binding Rossmann-like Domain"/>
    <property type="match status" value="1"/>
</dbReference>
<keyword evidence="2" id="KW-0560">Oxidoreductase</keyword>
<dbReference type="CDD" id="cd05259">
    <property type="entry name" value="PCBER_SDR_a"/>
    <property type="match status" value="1"/>
</dbReference>
<dbReference type="GO" id="GO:0016491">
    <property type="term" value="F:oxidoreductase activity"/>
    <property type="evidence" value="ECO:0007669"/>
    <property type="project" value="UniProtKB-KW"/>
</dbReference>
<sequence>MSQKYAKDQPEGFANRIERVAIVGAGGSVGQYLTRALIETGKHTVTAITREGSSSKIPDGAKVVTVDYENEDSIVTALKGQQFLAISVNVMAAPGTQEKIIRAAAKAGVPWVMPNCYGSDFKNKSLAEENLTGQGVWTGIEAIEEAGVSSWIAMCCSYWYEFSVAQGPQWYGFDLSNNQKKVTLYDDGKTQINTSTWLQCGRAIASLLSLKELPEDDNDKSPTISQWRNKPLYISSFLVSQREMLDSIQRVTGTTDKDWQIEYEGSKARWERGMGLLQKGDRSGFALAMYARTFYPNGDGNFGAKYGLANDVLGLPKEDLDEASKRALEMVDASYNYYTNRSK</sequence>
<dbReference type="InterPro" id="IPR045312">
    <property type="entry name" value="PCBER-like"/>
</dbReference>
<evidence type="ECO:0000313" key="5">
    <source>
        <dbReference type="Proteomes" id="UP000554235"/>
    </source>
</evidence>
<dbReference type="OrthoDB" id="419598at2759"/>
<evidence type="ECO:0000256" key="1">
    <source>
        <dbReference type="ARBA" id="ARBA00022857"/>
    </source>
</evidence>
<dbReference type="InterPro" id="IPR051609">
    <property type="entry name" value="NmrA/Isoflavone_reductase-like"/>
</dbReference>
<dbReference type="InterPro" id="IPR036291">
    <property type="entry name" value="NAD(P)-bd_dom_sf"/>
</dbReference>
<dbReference type="Pfam" id="PF05368">
    <property type="entry name" value="NmrA"/>
    <property type="match status" value="1"/>
</dbReference>
<keyword evidence="5" id="KW-1185">Reference proteome</keyword>
<evidence type="ECO:0000256" key="2">
    <source>
        <dbReference type="ARBA" id="ARBA00023002"/>
    </source>
</evidence>
<organism evidence="4 5">
    <name type="scientific">Fusarium albosuccineum</name>
    <dbReference type="NCBI Taxonomy" id="1237068"/>
    <lineage>
        <taxon>Eukaryota</taxon>
        <taxon>Fungi</taxon>
        <taxon>Dikarya</taxon>
        <taxon>Ascomycota</taxon>
        <taxon>Pezizomycotina</taxon>
        <taxon>Sordariomycetes</taxon>
        <taxon>Hypocreomycetidae</taxon>
        <taxon>Hypocreales</taxon>
        <taxon>Nectriaceae</taxon>
        <taxon>Fusarium</taxon>
        <taxon>Fusarium decemcellulare species complex</taxon>
    </lineage>
</organism>
<comment type="caution">
    <text evidence="4">The sequence shown here is derived from an EMBL/GenBank/DDBJ whole genome shotgun (WGS) entry which is preliminary data.</text>
</comment>
<dbReference type="InterPro" id="IPR008030">
    <property type="entry name" value="NmrA-like"/>
</dbReference>
<dbReference type="Proteomes" id="UP000554235">
    <property type="component" value="Unassembled WGS sequence"/>
</dbReference>
<dbReference type="PANTHER" id="PTHR47706">
    <property type="entry name" value="NMRA-LIKE FAMILY PROTEIN"/>
    <property type="match status" value="1"/>
</dbReference>
<feature type="domain" description="NmrA-like" evidence="3">
    <location>
        <begin position="19"/>
        <end position="124"/>
    </location>
</feature>
<proteinExistence type="predicted"/>
<protein>
    <submittedName>
        <fullName evidence="4">Oxidoreductaselike</fullName>
    </submittedName>
</protein>
<dbReference type="SUPFAM" id="SSF51735">
    <property type="entry name" value="NAD(P)-binding Rossmann-fold domains"/>
    <property type="match status" value="1"/>
</dbReference>